<feature type="transmembrane region" description="Helical" evidence="1">
    <location>
        <begin position="66"/>
        <end position="88"/>
    </location>
</feature>
<evidence type="ECO:0000313" key="2">
    <source>
        <dbReference type="EMBL" id="PSL34912.1"/>
    </source>
</evidence>
<proteinExistence type="predicted"/>
<protein>
    <submittedName>
        <fullName evidence="2">Uncharacterized protein</fullName>
    </submittedName>
</protein>
<organism evidence="2 3">
    <name type="scientific">Chitinophaga ginsengisoli</name>
    <dbReference type="NCBI Taxonomy" id="363837"/>
    <lineage>
        <taxon>Bacteria</taxon>
        <taxon>Pseudomonadati</taxon>
        <taxon>Bacteroidota</taxon>
        <taxon>Chitinophagia</taxon>
        <taxon>Chitinophagales</taxon>
        <taxon>Chitinophagaceae</taxon>
        <taxon>Chitinophaga</taxon>
    </lineage>
</organism>
<reference evidence="2 3" key="1">
    <citation type="submission" date="2018-03" db="EMBL/GenBank/DDBJ databases">
        <title>Genomic Encyclopedia of Archaeal and Bacterial Type Strains, Phase II (KMG-II): from individual species to whole genera.</title>
        <authorList>
            <person name="Goeker M."/>
        </authorList>
    </citation>
    <scope>NUCLEOTIDE SEQUENCE [LARGE SCALE GENOMIC DNA]</scope>
    <source>
        <strain evidence="2 3">DSM 18107</strain>
    </source>
</reference>
<keyword evidence="1" id="KW-0472">Membrane</keyword>
<keyword evidence="1" id="KW-1133">Transmembrane helix</keyword>
<comment type="caution">
    <text evidence="2">The sequence shown here is derived from an EMBL/GenBank/DDBJ whole genome shotgun (WGS) entry which is preliminary data.</text>
</comment>
<keyword evidence="1" id="KW-0812">Transmembrane</keyword>
<sequence length="173" mass="21129">MTWWEKLTMNFPGIRSTKSIAGALKSKRWGKEKIIRPSRSLQVFSIALVLLPAYVWMWILKLLLEYTFPFLVFLFGFFMMSFIIYLILRNSFFNKRYIYTIRVNRDAISIRKNKFYWRDIVETCIMYKYEGRTMNKYLLIFRKDEIVEKFDLYKFSISDKKLSEIIEYYKANN</sequence>
<dbReference type="Proteomes" id="UP000240978">
    <property type="component" value="Unassembled WGS sequence"/>
</dbReference>
<accession>A0A2P8GLR6</accession>
<keyword evidence="3" id="KW-1185">Reference proteome</keyword>
<dbReference type="EMBL" id="PYGK01000002">
    <property type="protein sequence ID" value="PSL34912.1"/>
    <property type="molecule type" value="Genomic_DNA"/>
</dbReference>
<gene>
    <name evidence="2" type="ORF">CLV42_102486</name>
</gene>
<name>A0A2P8GLR6_9BACT</name>
<evidence type="ECO:0000256" key="1">
    <source>
        <dbReference type="SAM" id="Phobius"/>
    </source>
</evidence>
<dbReference type="AlphaFoldDB" id="A0A2P8GLR6"/>
<feature type="transmembrane region" description="Helical" evidence="1">
    <location>
        <begin position="41"/>
        <end position="60"/>
    </location>
</feature>
<evidence type="ECO:0000313" key="3">
    <source>
        <dbReference type="Proteomes" id="UP000240978"/>
    </source>
</evidence>